<evidence type="ECO:0000313" key="3">
    <source>
        <dbReference type="Proteomes" id="UP000013042"/>
    </source>
</evidence>
<proteinExistence type="predicted"/>
<organism evidence="2 3">
    <name type="scientific">Thauera aminoaromatica S2</name>
    <dbReference type="NCBI Taxonomy" id="1234381"/>
    <lineage>
        <taxon>Bacteria</taxon>
        <taxon>Pseudomonadati</taxon>
        <taxon>Pseudomonadota</taxon>
        <taxon>Betaproteobacteria</taxon>
        <taxon>Rhodocyclales</taxon>
        <taxon>Zoogloeaceae</taxon>
        <taxon>Thauera</taxon>
    </lineage>
</organism>
<evidence type="ECO:0000256" key="1">
    <source>
        <dbReference type="SAM" id="Phobius"/>
    </source>
</evidence>
<protein>
    <submittedName>
        <fullName evidence="2">Uncharacterized protein</fullName>
    </submittedName>
</protein>
<comment type="caution">
    <text evidence="2">The sequence shown here is derived from an EMBL/GenBank/DDBJ whole genome shotgun (WGS) entry which is preliminary data.</text>
</comment>
<keyword evidence="1" id="KW-0472">Membrane</keyword>
<keyword evidence="1" id="KW-0812">Transmembrane</keyword>
<feature type="transmembrane region" description="Helical" evidence="1">
    <location>
        <begin position="56"/>
        <end position="73"/>
    </location>
</feature>
<dbReference type="AlphaFoldDB" id="N6Z5S2"/>
<evidence type="ECO:0000313" key="2">
    <source>
        <dbReference type="EMBL" id="ENO87534.1"/>
    </source>
</evidence>
<reference evidence="2 3" key="1">
    <citation type="submission" date="2012-09" db="EMBL/GenBank/DDBJ databases">
        <title>Draft Genome Sequences of 6 Strains from Genus Thauera.</title>
        <authorList>
            <person name="Liu B."/>
            <person name="Shapleigh J.P."/>
            <person name="Frostegard A.H."/>
        </authorList>
    </citation>
    <scope>NUCLEOTIDE SEQUENCE [LARGE SCALE GENOMIC DNA]</scope>
    <source>
        <strain evidence="2 3">S2</strain>
    </source>
</reference>
<dbReference type="Proteomes" id="UP000013042">
    <property type="component" value="Unassembled WGS sequence"/>
</dbReference>
<dbReference type="RefSeq" id="WP_004301244.1">
    <property type="nucleotide sequence ID" value="NZ_AMXD01000016.1"/>
</dbReference>
<name>N6Z5S2_THASP</name>
<sequence length="83" mass="9723">MQAPHRRLTGFVTSALAIWFGARRAWNDMVNTGIVFLMLFRYTKLFDRWWDIMPKWLFFLVVALAAILVLRVLRRPCGRGVPA</sequence>
<gene>
    <name evidence="2" type="ORF">C665_04646</name>
</gene>
<accession>N6Z5S2</accession>
<keyword evidence="1" id="KW-1133">Transmembrane helix</keyword>
<dbReference type="EMBL" id="AMXD01000016">
    <property type="protein sequence ID" value="ENO87534.1"/>
    <property type="molecule type" value="Genomic_DNA"/>
</dbReference>